<feature type="transmembrane region" description="Helical" evidence="6">
    <location>
        <begin position="312"/>
        <end position="335"/>
    </location>
</feature>
<name>A0A9W6R8U0_9PSEU</name>
<reference evidence="8" key="1">
    <citation type="submission" date="2023-03" db="EMBL/GenBank/DDBJ databases">
        <title>Amycolatopsis taiwanensis NBRC 103393.</title>
        <authorList>
            <person name="Ichikawa N."/>
            <person name="Sato H."/>
            <person name="Tonouchi N."/>
        </authorList>
    </citation>
    <scope>NUCLEOTIDE SEQUENCE</scope>
    <source>
        <strain evidence="8">NBRC 103393</strain>
    </source>
</reference>
<keyword evidence="2" id="KW-0813">Transport</keyword>
<dbReference type="Gene3D" id="1.20.1720.10">
    <property type="entry name" value="Multidrug resistance protein D"/>
    <property type="match status" value="1"/>
</dbReference>
<feature type="transmembrane region" description="Helical" evidence="6">
    <location>
        <begin position="90"/>
        <end position="113"/>
    </location>
</feature>
<dbReference type="AlphaFoldDB" id="A0A9W6R8U0"/>
<keyword evidence="5 6" id="KW-0472">Membrane</keyword>
<evidence type="ECO:0000256" key="1">
    <source>
        <dbReference type="ARBA" id="ARBA00004429"/>
    </source>
</evidence>
<keyword evidence="4 6" id="KW-1133">Transmembrane helix</keyword>
<dbReference type="InterPro" id="IPR036259">
    <property type="entry name" value="MFS_trans_sf"/>
</dbReference>
<evidence type="ECO:0000259" key="7">
    <source>
        <dbReference type="PROSITE" id="PS50850"/>
    </source>
</evidence>
<feature type="transmembrane region" description="Helical" evidence="6">
    <location>
        <begin position="207"/>
        <end position="225"/>
    </location>
</feature>
<dbReference type="SUPFAM" id="SSF103473">
    <property type="entry name" value="MFS general substrate transporter"/>
    <property type="match status" value="1"/>
</dbReference>
<dbReference type="InterPro" id="IPR020846">
    <property type="entry name" value="MFS_dom"/>
</dbReference>
<feature type="transmembrane region" description="Helical" evidence="6">
    <location>
        <begin position="413"/>
        <end position="434"/>
    </location>
</feature>
<feature type="transmembrane region" description="Helical" evidence="6">
    <location>
        <begin position="50"/>
        <end position="78"/>
    </location>
</feature>
<sequence length="486" mass="49737">MPLDRSELAISAKATTNHGRHPVLIVVLLVLLTEVFAFEFTVVTPGLPDMAAAFGTTSIGLVQSVPLLASAVVIPLLAKWGDVHGKKLTLLLGTLLFVLGTVLCALAPSYALFLTGRGLESFGLVGTVISYGLVRDLLPPKWVPIGIGGLGTGFGASAVLGPLAGGALIDAFGFRSGFWFLLVYAVITGLLVLLFVPESDVRLSHTLDFTGAALLGIGVGALIFASTVPAWRLPAAALGIVLLVVFVLVERRKSQPLISMRLLARPAMSMTLACAAAVGFVVGSEAVLMPLLLRTPAIPGAEQGLGLSALGYALNFALVMGVCAAACGVLSGFLSRRFGPRTALLISAAGWTVSMCLVAAGFADDRWKVWVLGALMGIGQGFYYAAAANLVIEAVPAKVQGVSASMKYTVEQGVGSIAGAIAGAIIAADVVKIVPKSGAIIYGMAGFQQAFLVLAVAAAVGLIVALLMRHGRKPATGGVAPDAAGD</sequence>
<protein>
    <recommendedName>
        <fullName evidence="7">Major facilitator superfamily (MFS) profile domain-containing protein</fullName>
    </recommendedName>
</protein>
<evidence type="ECO:0000256" key="2">
    <source>
        <dbReference type="ARBA" id="ARBA00022448"/>
    </source>
</evidence>
<gene>
    <name evidence="8" type="ORF">Atai01_76270</name>
</gene>
<feature type="transmembrane region" description="Helical" evidence="6">
    <location>
        <begin position="440"/>
        <end position="467"/>
    </location>
</feature>
<dbReference type="GO" id="GO:0022857">
    <property type="term" value="F:transmembrane transporter activity"/>
    <property type="evidence" value="ECO:0007669"/>
    <property type="project" value="InterPro"/>
</dbReference>
<evidence type="ECO:0000313" key="8">
    <source>
        <dbReference type="EMBL" id="GLY71008.1"/>
    </source>
</evidence>
<feature type="transmembrane region" description="Helical" evidence="6">
    <location>
        <begin position="119"/>
        <end position="138"/>
    </location>
</feature>
<comment type="caution">
    <text evidence="8">The sequence shown here is derived from an EMBL/GenBank/DDBJ whole genome shotgun (WGS) entry which is preliminary data.</text>
</comment>
<dbReference type="EMBL" id="BSTI01000029">
    <property type="protein sequence ID" value="GLY71008.1"/>
    <property type="molecule type" value="Genomic_DNA"/>
</dbReference>
<evidence type="ECO:0000256" key="4">
    <source>
        <dbReference type="ARBA" id="ARBA00022989"/>
    </source>
</evidence>
<dbReference type="Proteomes" id="UP001165136">
    <property type="component" value="Unassembled WGS sequence"/>
</dbReference>
<keyword evidence="3 6" id="KW-0812">Transmembrane</keyword>
<dbReference type="RefSeq" id="WP_027945691.1">
    <property type="nucleotide sequence ID" value="NZ_BSTI01000029.1"/>
</dbReference>
<feature type="transmembrane region" description="Helical" evidence="6">
    <location>
        <begin position="231"/>
        <end position="249"/>
    </location>
</feature>
<dbReference type="PANTHER" id="PTHR23501:SF191">
    <property type="entry name" value="VACUOLAR BASIC AMINO ACID TRANSPORTER 4"/>
    <property type="match status" value="1"/>
</dbReference>
<dbReference type="PANTHER" id="PTHR23501">
    <property type="entry name" value="MAJOR FACILITATOR SUPERFAMILY"/>
    <property type="match status" value="1"/>
</dbReference>
<dbReference type="Gene3D" id="1.20.1250.20">
    <property type="entry name" value="MFS general substrate transporter like domains"/>
    <property type="match status" value="1"/>
</dbReference>
<comment type="subcellular location">
    <subcellularLocation>
        <location evidence="1">Cell inner membrane</location>
        <topology evidence="1">Multi-pass membrane protein</topology>
    </subcellularLocation>
</comment>
<proteinExistence type="predicted"/>
<keyword evidence="9" id="KW-1185">Reference proteome</keyword>
<feature type="transmembrane region" description="Helical" evidence="6">
    <location>
        <begin position="342"/>
        <end position="363"/>
    </location>
</feature>
<evidence type="ECO:0000256" key="5">
    <source>
        <dbReference type="ARBA" id="ARBA00023136"/>
    </source>
</evidence>
<feature type="transmembrane region" description="Helical" evidence="6">
    <location>
        <begin position="369"/>
        <end position="392"/>
    </location>
</feature>
<feature type="transmembrane region" description="Helical" evidence="6">
    <location>
        <begin position="21"/>
        <end position="38"/>
    </location>
</feature>
<accession>A0A9W6R8U0</accession>
<evidence type="ECO:0000256" key="6">
    <source>
        <dbReference type="SAM" id="Phobius"/>
    </source>
</evidence>
<organism evidence="8 9">
    <name type="scientific">Amycolatopsis taiwanensis</name>
    <dbReference type="NCBI Taxonomy" id="342230"/>
    <lineage>
        <taxon>Bacteria</taxon>
        <taxon>Bacillati</taxon>
        <taxon>Actinomycetota</taxon>
        <taxon>Actinomycetes</taxon>
        <taxon>Pseudonocardiales</taxon>
        <taxon>Pseudonocardiaceae</taxon>
        <taxon>Amycolatopsis</taxon>
    </lineage>
</organism>
<feature type="transmembrane region" description="Helical" evidence="6">
    <location>
        <begin position="177"/>
        <end position="195"/>
    </location>
</feature>
<dbReference type="GO" id="GO:0005886">
    <property type="term" value="C:plasma membrane"/>
    <property type="evidence" value="ECO:0007669"/>
    <property type="project" value="UniProtKB-SubCell"/>
</dbReference>
<evidence type="ECO:0000313" key="9">
    <source>
        <dbReference type="Proteomes" id="UP001165136"/>
    </source>
</evidence>
<feature type="domain" description="Major facilitator superfamily (MFS) profile" evidence="7">
    <location>
        <begin position="25"/>
        <end position="473"/>
    </location>
</feature>
<dbReference type="PROSITE" id="PS50850">
    <property type="entry name" value="MFS"/>
    <property type="match status" value="1"/>
</dbReference>
<evidence type="ECO:0000256" key="3">
    <source>
        <dbReference type="ARBA" id="ARBA00022692"/>
    </source>
</evidence>
<feature type="transmembrane region" description="Helical" evidence="6">
    <location>
        <begin position="270"/>
        <end position="292"/>
    </location>
</feature>
<dbReference type="InterPro" id="IPR011701">
    <property type="entry name" value="MFS"/>
</dbReference>
<feature type="transmembrane region" description="Helical" evidence="6">
    <location>
        <begin position="145"/>
        <end position="165"/>
    </location>
</feature>
<dbReference type="Pfam" id="PF07690">
    <property type="entry name" value="MFS_1"/>
    <property type="match status" value="1"/>
</dbReference>